<proteinExistence type="predicted"/>
<dbReference type="InterPro" id="IPR006500">
    <property type="entry name" value="Helicase_put_C_phage/plasmid"/>
</dbReference>
<dbReference type="PANTHER" id="PTHR35372">
    <property type="entry name" value="ATP BINDING PROTEIN-RELATED"/>
    <property type="match status" value="1"/>
</dbReference>
<gene>
    <name evidence="5" type="ORF">LRLP16767_LR3C6_01263</name>
</gene>
<protein>
    <submittedName>
        <fullName evidence="5">DNA primase, phage associated # P4-type</fullName>
    </submittedName>
</protein>
<keyword evidence="1" id="KW-0547">Nucleotide-binding</keyword>
<evidence type="ECO:0000256" key="2">
    <source>
        <dbReference type="ARBA" id="ARBA00022801"/>
    </source>
</evidence>
<name>A0A0U5JPN3_LIMRT</name>
<dbReference type="Gene3D" id="1.10.10.10">
    <property type="entry name" value="Winged helix-like DNA-binding domain superfamily/Winged helix DNA-binding domain"/>
    <property type="match status" value="1"/>
</dbReference>
<dbReference type="EMBL" id="LN887426">
    <property type="protein sequence ID" value="CUR39296.1"/>
    <property type="molecule type" value="Genomic_DNA"/>
</dbReference>
<evidence type="ECO:0000259" key="4">
    <source>
        <dbReference type="PROSITE" id="PS51206"/>
    </source>
</evidence>
<dbReference type="NCBIfam" id="TIGR01613">
    <property type="entry name" value="primase_Cterm"/>
    <property type="match status" value="1"/>
</dbReference>
<feature type="domain" description="SF3 helicase" evidence="4">
    <location>
        <begin position="187"/>
        <end position="351"/>
    </location>
</feature>
<keyword evidence="2" id="KW-0378">Hydrolase</keyword>
<dbReference type="SUPFAM" id="SSF52540">
    <property type="entry name" value="P-loop containing nucleoside triphosphate hydrolases"/>
    <property type="match status" value="1"/>
</dbReference>
<dbReference type="PANTHER" id="PTHR35372:SF2">
    <property type="entry name" value="SF3 HELICASE DOMAIN-CONTAINING PROTEIN"/>
    <property type="match status" value="1"/>
</dbReference>
<dbReference type="AlphaFoldDB" id="A0A0U5JPN3"/>
<dbReference type="Gene3D" id="3.40.50.300">
    <property type="entry name" value="P-loop containing nucleotide triphosphate hydrolases"/>
    <property type="match status" value="1"/>
</dbReference>
<organism evidence="5">
    <name type="scientific">Limosilactobacillus reuteri</name>
    <name type="common">Lactobacillus reuteri</name>
    <dbReference type="NCBI Taxonomy" id="1598"/>
    <lineage>
        <taxon>Bacteria</taxon>
        <taxon>Bacillati</taxon>
        <taxon>Bacillota</taxon>
        <taxon>Bacilli</taxon>
        <taxon>Lactobacillales</taxon>
        <taxon>Lactobacillaceae</taxon>
        <taxon>Limosilactobacillus</taxon>
    </lineage>
</organism>
<dbReference type="GO" id="GO:0005524">
    <property type="term" value="F:ATP binding"/>
    <property type="evidence" value="ECO:0007669"/>
    <property type="project" value="UniProtKB-KW"/>
</dbReference>
<keyword evidence="3" id="KW-0067">ATP-binding</keyword>
<dbReference type="InterPro" id="IPR014015">
    <property type="entry name" value="Helicase_SF3_DNA-vir"/>
</dbReference>
<evidence type="ECO:0000256" key="1">
    <source>
        <dbReference type="ARBA" id="ARBA00022741"/>
    </source>
</evidence>
<dbReference type="Pfam" id="PF08706">
    <property type="entry name" value="D5_N"/>
    <property type="match status" value="1"/>
</dbReference>
<dbReference type="InterPro" id="IPR036388">
    <property type="entry name" value="WH-like_DNA-bd_sf"/>
</dbReference>
<dbReference type="InterPro" id="IPR014818">
    <property type="entry name" value="Phage/plasmid_primase_P4_C"/>
</dbReference>
<dbReference type="InterPro" id="IPR051620">
    <property type="entry name" value="ORF904-like_C"/>
</dbReference>
<dbReference type="InterPro" id="IPR027417">
    <property type="entry name" value="P-loop_NTPase"/>
</dbReference>
<dbReference type="Pfam" id="PF19263">
    <property type="entry name" value="DUF5906"/>
    <property type="match status" value="1"/>
</dbReference>
<sequence>MAEKENTIKKDTWLYFEDNQGKHFKAFNFADYLMDRFHFTFNFFDPHGFWWNPITQQWKGKADTRLKSAIIETMDKVAGRSYKGNTVSNVQQIIRDYRGRDESETDRFAIENRNPHKVVFANGTYDLDRDVIEPNRYDNYILQNHDYILGELPNIPTSWDRWLTESLVDPDAKKDDAGKWETEGDKNAPETFKAFIGYALAGTYQEIQSYLIIHGNGGEGKSTALNIIALIFGANISHIDLADLGSKETARFKLSKLNRMELNIGDDVEGSFLKTTSILKRLTGGNPVSAEDKGQDPYDFTNNAKLLFTCNALPSFSDNSHGMERRPIVLEWRKIKNFSKKYSEAEFIRDRPAFVRECLVAYAKALKRSQLLNEPQLPMTEYMKQRVKEWLMTNDTIGNWINENCELGENYREQTQTLYNNYTRYCHLSGTQALKKAKFNGAMRTRGIEPNKTIKINGKTTKGYKGIHRIEKYDSDLY</sequence>
<dbReference type="GO" id="GO:0016787">
    <property type="term" value="F:hydrolase activity"/>
    <property type="evidence" value="ECO:0007669"/>
    <property type="project" value="UniProtKB-KW"/>
</dbReference>
<dbReference type="InterPro" id="IPR045455">
    <property type="entry name" value="NrS-1_pol-like_helicase"/>
</dbReference>
<evidence type="ECO:0000313" key="5">
    <source>
        <dbReference type="EMBL" id="CUR39296.1"/>
    </source>
</evidence>
<evidence type="ECO:0000256" key="3">
    <source>
        <dbReference type="ARBA" id="ARBA00022840"/>
    </source>
</evidence>
<reference evidence="5" key="1">
    <citation type="submission" date="2015-10" db="EMBL/GenBank/DDBJ databases">
        <authorList>
            <person name="Gilbert D.G."/>
        </authorList>
    </citation>
    <scope>NUCLEOTIDE SEQUENCE</scope>
    <source>
        <strain evidence="5">3c6</strain>
    </source>
</reference>
<dbReference type="PROSITE" id="PS51206">
    <property type="entry name" value="SF3_HELICASE_1"/>
    <property type="match status" value="1"/>
</dbReference>
<accession>A0A0U5JPN3</accession>